<evidence type="ECO:0000256" key="7">
    <source>
        <dbReference type="SAM" id="Phobius"/>
    </source>
</evidence>
<feature type="transmembrane region" description="Helical" evidence="7">
    <location>
        <begin position="158"/>
        <end position="178"/>
    </location>
</feature>
<feature type="transmembrane region" description="Helical" evidence="7">
    <location>
        <begin position="280"/>
        <end position="298"/>
    </location>
</feature>
<organism evidence="8 9">
    <name type="scientific">Corynebacterium urealyticum</name>
    <dbReference type="NCBI Taxonomy" id="43771"/>
    <lineage>
        <taxon>Bacteria</taxon>
        <taxon>Bacillati</taxon>
        <taxon>Actinomycetota</taxon>
        <taxon>Actinomycetes</taxon>
        <taxon>Mycobacteriales</taxon>
        <taxon>Corynebacteriaceae</taxon>
        <taxon>Corynebacterium</taxon>
    </lineage>
</organism>
<proteinExistence type="predicted"/>
<comment type="caution">
    <text evidence="8">The sequence shown here is derived from an EMBL/GenBank/DDBJ whole genome shotgun (WGS) entry which is preliminary data.</text>
</comment>
<evidence type="ECO:0000256" key="5">
    <source>
        <dbReference type="ARBA" id="ARBA00023136"/>
    </source>
</evidence>
<keyword evidence="5 7" id="KW-0472">Membrane</keyword>
<dbReference type="RefSeq" id="WP_070761761.1">
    <property type="nucleotide sequence ID" value="NZ_VSZI01000001.1"/>
</dbReference>
<dbReference type="EMBL" id="VSZI01000001">
    <property type="protein sequence ID" value="TYR19826.1"/>
    <property type="molecule type" value="Genomic_DNA"/>
</dbReference>
<evidence type="ECO:0000256" key="3">
    <source>
        <dbReference type="ARBA" id="ARBA00022692"/>
    </source>
</evidence>
<dbReference type="Proteomes" id="UP000324726">
    <property type="component" value="Unassembled WGS sequence"/>
</dbReference>
<feature type="transmembrane region" description="Helical" evidence="7">
    <location>
        <begin position="51"/>
        <end position="74"/>
    </location>
</feature>
<evidence type="ECO:0000256" key="4">
    <source>
        <dbReference type="ARBA" id="ARBA00022989"/>
    </source>
</evidence>
<dbReference type="Pfam" id="PF03706">
    <property type="entry name" value="LPG_synthase_TM"/>
    <property type="match status" value="1"/>
</dbReference>
<dbReference type="GO" id="GO:0005886">
    <property type="term" value="C:plasma membrane"/>
    <property type="evidence" value="ECO:0007669"/>
    <property type="project" value="UniProtKB-SubCell"/>
</dbReference>
<dbReference type="AlphaFoldDB" id="A0A5D4FTF9"/>
<comment type="subcellular location">
    <subcellularLocation>
        <location evidence="1">Cell membrane</location>
        <topology evidence="1">Multi-pass membrane protein</topology>
    </subcellularLocation>
</comment>
<dbReference type="InterPro" id="IPR022791">
    <property type="entry name" value="L-PG_synthase/AglD"/>
</dbReference>
<gene>
    <name evidence="8" type="ORF">FYJ87_02180</name>
</gene>
<feature type="transmembrane region" description="Helical" evidence="7">
    <location>
        <begin position="12"/>
        <end position="31"/>
    </location>
</feature>
<name>A0A5D4FTF9_9CORY</name>
<reference evidence="8 9" key="1">
    <citation type="submission" date="2019-08" db="EMBL/GenBank/DDBJ databases">
        <title>Draft genome of C. urealyticum strain VH4248.</title>
        <authorList>
            <person name="Navas J."/>
        </authorList>
    </citation>
    <scope>NUCLEOTIDE SEQUENCE [LARGE SCALE GENOMIC DNA]</scope>
    <source>
        <strain evidence="8 9">VH4248</strain>
    </source>
</reference>
<protein>
    <submittedName>
        <fullName evidence="8">TIGR00374 family protein</fullName>
    </submittedName>
</protein>
<feature type="transmembrane region" description="Helical" evidence="7">
    <location>
        <begin position="304"/>
        <end position="329"/>
    </location>
</feature>
<feature type="transmembrane region" description="Helical" evidence="7">
    <location>
        <begin position="124"/>
        <end position="151"/>
    </location>
</feature>
<keyword evidence="2" id="KW-1003">Cell membrane</keyword>
<evidence type="ECO:0000313" key="8">
    <source>
        <dbReference type="EMBL" id="TYR19826.1"/>
    </source>
</evidence>
<feature type="compositionally biased region" description="Low complexity" evidence="6">
    <location>
        <begin position="338"/>
        <end position="359"/>
    </location>
</feature>
<evidence type="ECO:0000256" key="1">
    <source>
        <dbReference type="ARBA" id="ARBA00004651"/>
    </source>
</evidence>
<evidence type="ECO:0000256" key="2">
    <source>
        <dbReference type="ARBA" id="ARBA00022475"/>
    </source>
</evidence>
<feature type="region of interest" description="Disordered" evidence="6">
    <location>
        <begin position="338"/>
        <end position="373"/>
    </location>
</feature>
<evidence type="ECO:0000256" key="6">
    <source>
        <dbReference type="SAM" id="MobiDB-lite"/>
    </source>
</evidence>
<accession>A0A5D4FTF9</accession>
<keyword evidence="4 7" id="KW-1133">Transmembrane helix</keyword>
<sequence length="373" mass="39522">MLAKTSAFFRSPLTRIAISLAVLAAIAFMAHRHFGFLENGWEELKAADNRWLLLAAVTVLLSMFAQAEVMVVLLRSAGIKVRRLSANVLGLVANAWSASLPGGPAISVAMIFREQLKWGATPVIASWYMVFSGLLAGAGMALLGIGSVFFLGLKVNPLTLAVSLVVLVVLASLTNWAARNPKKVEDWLIARLRAFNRWRKKPEDRHVEQLAGFSEQLATVELPLPKLALAINWSLLNWILEIICLLACTYAVGAKAPIAGVVLSFISAKLVGQAQITPGGLGPVDIMLTTTLVGVAGLTSGQAFAAVIVFRMFSFVGLVGLGWFTFLVAKLPNPRELAPGSEADASKAAAEAAPSTGSKTSPEAPKNPGPTSG</sequence>
<dbReference type="NCBIfam" id="TIGR00374">
    <property type="entry name" value="flippase-like domain"/>
    <property type="match status" value="1"/>
</dbReference>
<evidence type="ECO:0000313" key="9">
    <source>
        <dbReference type="Proteomes" id="UP000324726"/>
    </source>
</evidence>
<dbReference type="PANTHER" id="PTHR39087:SF2">
    <property type="entry name" value="UPF0104 MEMBRANE PROTEIN MJ1595"/>
    <property type="match status" value="1"/>
</dbReference>
<feature type="transmembrane region" description="Helical" evidence="7">
    <location>
        <begin position="235"/>
        <end position="268"/>
    </location>
</feature>
<dbReference type="PANTHER" id="PTHR39087">
    <property type="entry name" value="UPF0104 MEMBRANE PROTEIN MJ1595"/>
    <property type="match status" value="1"/>
</dbReference>
<keyword evidence="3 7" id="KW-0812">Transmembrane</keyword>